<comment type="caution">
    <text evidence="1">The sequence shown here is derived from an EMBL/GenBank/DDBJ whole genome shotgun (WGS) entry which is preliminary data.</text>
</comment>
<dbReference type="RefSeq" id="WP_069959468.1">
    <property type="nucleotide sequence ID" value="NZ_MCGG01000078.1"/>
</dbReference>
<dbReference type="GO" id="GO:0019867">
    <property type="term" value="C:outer membrane"/>
    <property type="evidence" value="ECO:0007669"/>
    <property type="project" value="InterPro"/>
</dbReference>
<dbReference type="AlphaFoldDB" id="A0A1E5Q3Q0"/>
<accession>A0A1E5Q3Q0</accession>
<dbReference type="InterPro" id="IPR007485">
    <property type="entry name" value="LPS_assembly_LptE"/>
</dbReference>
<dbReference type="Pfam" id="PF04390">
    <property type="entry name" value="LptE"/>
    <property type="match status" value="1"/>
</dbReference>
<evidence type="ECO:0008006" key="3">
    <source>
        <dbReference type="Google" id="ProtNLM"/>
    </source>
</evidence>
<protein>
    <recommendedName>
        <fullName evidence="3">LPS-assembly lipoprotein</fullName>
    </recommendedName>
</protein>
<dbReference type="Proteomes" id="UP000095347">
    <property type="component" value="Unassembled WGS sequence"/>
</dbReference>
<gene>
    <name evidence="1" type="ORF">BEN30_01620</name>
</gene>
<sequence length="183" mass="20023">MLLFKRFFFSRFIQIGVLCAAVALSACGYRPLYGQNSVSTQSQADLASIYITPIDNRAGQMLRSALSHRLMPKATNVKKLFKLNVTIEESITELAVERDASATRGNLTLTAKYSLERAANGQTMTSGSTKTVSSYNILTSDFATFSAENDARSRAIDDLAETMRMRLAIYFQGPGSSAGRVQP</sequence>
<keyword evidence="2" id="KW-1185">Reference proteome</keyword>
<name>A0A1E5Q3Q0_9PROT</name>
<evidence type="ECO:0000313" key="2">
    <source>
        <dbReference type="Proteomes" id="UP000095347"/>
    </source>
</evidence>
<evidence type="ECO:0000313" key="1">
    <source>
        <dbReference type="EMBL" id="OEJ64121.1"/>
    </source>
</evidence>
<dbReference type="STRING" id="28181.BEN30_01620"/>
<dbReference type="GO" id="GO:0043165">
    <property type="term" value="P:Gram-negative-bacterium-type cell outer membrane assembly"/>
    <property type="evidence" value="ECO:0007669"/>
    <property type="project" value="InterPro"/>
</dbReference>
<proteinExistence type="predicted"/>
<dbReference type="Gene3D" id="3.30.160.150">
    <property type="entry name" value="Lipoprotein like domain"/>
    <property type="match status" value="1"/>
</dbReference>
<organism evidence="1 2">
    <name type="scientific">Magnetovibrio blakemorei</name>
    <dbReference type="NCBI Taxonomy" id="28181"/>
    <lineage>
        <taxon>Bacteria</taxon>
        <taxon>Pseudomonadati</taxon>
        <taxon>Pseudomonadota</taxon>
        <taxon>Alphaproteobacteria</taxon>
        <taxon>Rhodospirillales</taxon>
        <taxon>Magnetovibrionaceae</taxon>
        <taxon>Magnetovibrio</taxon>
    </lineage>
</organism>
<dbReference type="PROSITE" id="PS51257">
    <property type="entry name" value="PROKAR_LIPOPROTEIN"/>
    <property type="match status" value="1"/>
</dbReference>
<dbReference type="EMBL" id="MCGG01000078">
    <property type="protein sequence ID" value="OEJ64121.1"/>
    <property type="molecule type" value="Genomic_DNA"/>
</dbReference>
<reference evidence="2" key="1">
    <citation type="submission" date="2016-07" db="EMBL/GenBank/DDBJ databases">
        <authorList>
            <person name="Florea S."/>
            <person name="Webb J.S."/>
            <person name="Jaromczyk J."/>
            <person name="Schardl C.L."/>
        </authorList>
    </citation>
    <scope>NUCLEOTIDE SEQUENCE [LARGE SCALE GENOMIC DNA]</scope>
    <source>
        <strain evidence="2">MV-1</strain>
    </source>
</reference>